<evidence type="ECO:0000313" key="2">
    <source>
        <dbReference type="Proteomes" id="UP000037035"/>
    </source>
</evidence>
<dbReference type="AlphaFoldDB" id="A0A0L6UJ70"/>
<protein>
    <submittedName>
        <fullName evidence="1">Uncharacterized protein</fullName>
    </submittedName>
</protein>
<name>A0A0L6UJ70_9BASI</name>
<gene>
    <name evidence="1" type="ORF">VP01_5547g1</name>
</gene>
<accession>A0A0L6UJ70</accession>
<reference evidence="1 2" key="1">
    <citation type="submission" date="2015-08" db="EMBL/GenBank/DDBJ databases">
        <title>Next Generation Sequencing and Analysis of the Genome of Puccinia sorghi L Schw, the Causal Agent of Maize Common Rust.</title>
        <authorList>
            <person name="Rochi L."/>
            <person name="Burguener G."/>
            <person name="Darino M."/>
            <person name="Turjanski A."/>
            <person name="Kreff E."/>
            <person name="Dieguez M.J."/>
            <person name="Sacco F."/>
        </authorList>
    </citation>
    <scope>NUCLEOTIDE SEQUENCE [LARGE SCALE GENOMIC DNA]</scope>
    <source>
        <strain evidence="1 2">RO10H11247</strain>
    </source>
</reference>
<proteinExistence type="predicted"/>
<dbReference type="Proteomes" id="UP000037035">
    <property type="component" value="Unassembled WGS sequence"/>
</dbReference>
<sequence length="266" mass="29699">MNCLLQLSPFHTKSAHMNQSLTTTIGVSYYCYISTRFSSLTLILASFISRSVDCFINAYGTDARAMWTTLKEAAAQATFCEQMDWLCQSILTRINGDEVESRIHTLATDADWINSFMKSEQPLMANEIRTTKLIILLPSNILSCFSSIIDTMDVASSSILLSLQEEWLCRQSSWKQSSTSPFNCYCFDADLFCFFCHFPGHNLTTCGSSSGTLSYIADDGDRGSQWSGNNAGENEHTGFLQQLFLTLMSYSPDSNTTGIQTHAERL</sequence>
<dbReference type="STRING" id="27349.A0A0L6UJ70"/>
<dbReference type="EMBL" id="LAVV01010771">
    <property type="protein sequence ID" value="KNZ48596.1"/>
    <property type="molecule type" value="Genomic_DNA"/>
</dbReference>
<organism evidence="1 2">
    <name type="scientific">Puccinia sorghi</name>
    <dbReference type="NCBI Taxonomy" id="27349"/>
    <lineage>
        <taxon>Eukaryota</taxon>
        <taxon>Fungi</taxon>
        <taxon>Dikarya</taxon>
        <taxon>Basidiomycota</taxon>
        <taxon>Pucciniomycotina</taxon>
        <taxon>Pucciniomycetes</taxon>
        <taxon>Pucciniales</taxon>
        <taxon>Pucciniaceae</taxon>
        <taxon>Puccinia</taxon>
    </lineage>
</organism>
<evidence type="ECO:0000313" key="1">
    <source>
        <dbReference type="EMBL" id="KNZ48596.1"/>
    </source>
</evidence>
<comment type="caution">
    <text evidence="1">The sequence shown here is derived from an EMBL/GenBank/DDBJ whole genome shotgun (WGS) entry which is preliminary data.</text>
</comment>
<dbReference type="VEuPathDB" id="FungiDB:VP01_5547g1"/>
<keyword evidence="2" id="KW-1185">Reference proteome</keyword>